<evidence type="ECO:0000313" key="3">
    <source>
        <dbReference type="Proteomes" id="UP000037784"/>
    </source>
</evidence>
<protein>
    <submittedName>
        <fullName evidence="1">Uncharacterized protein</fullName>
    </submittedName>
</protein>
<reference evidence="1 3" key="1">
    <citation type="journal article" date="2015" name="Genome Announc.">
        <title>Draft Genome Sequence of a Heterotrophic Facultative Anaerobic Thermophilic Bacterium, Ardenticatena maritima Strain 110ST.</title>
        <authorList>
            <person name="Kawaichi S."/>
            <person name="Yoshida T."/>
            <person name="Sako Y."/>
            <person name="Nakamura R."/>
        </authorList>
    </citation>
    <scope>NUCLEOTIDE SEQUENCE [LARGE SCALE GENOMIC DNA]</scope>
    <source>
        <strain evidence="1 3">110S</strain>
    </source>
</reference>
<dbReference type="AlphaFoldDB" id="A0A0M8KBA5"/>
<evidence type="ECO:0000313" key="4">
    <source>
        <dbReference type="Proteomes" id="UP000050502"/>
    </source>
</evidence>
<gene>
    <name evidence="1" type="ORF">ARMA_2529</name>
    <name evidence="2" type="ORF">SE16_14100</name>
</gene>
<evidence type="ECO:0000313" key="2">
    <source>
        <dbReference type="EMBL" id="KPL86427.1"/>
    </source>
</evidence>
<sequence length="99" mass="11935">MTFFKKFFTPQPQELYVYAKCHRCGAFVRSRIDLEHDLSQDFERGGYFVRKGLVDTRCFQRMEVELRFDNRRRVQSQRIQGGEFISREEWEAAQHPPEA</sequence>
<dbReference type="STRING" id="872965.SE16_14100"/>
<dbReference type="Proteomes" id="UP000050502">
    <property type="component" value="Unassembled WGS sequence"/>
</dbReference>
<dbReference type="RefSeq" id="WP_054493847.1">
    <property type="nucleotide sequence ID" value="NZ_BBZA01000225.1"/>
</dbReference>
<reference evidence="3" key="3">
    <citation type="submission" date="2015-08" db="EMBL/GenBank/DDBJ databases">
        <title>Draft Genome Sequence of a Heterotrophic Facultative Anaerobic Bacterium Ardenticatena maritima Strain 110S.</title>
        <authorList>
            <person name="Kawaichi S."/>
            <person name="Yoshida T."/>
            <person name="Sako Y."/>
            <person name="Nakamura R."/>
        </authorList>
    </citation>
    <scope>NUCLEOTIDE SEQUENCE [LARGE SCALE GENOMIC DNA]</scope>
    <source>
        <strain evidence="3">110S</strain>
    </source>
</reference>
<organism evidence="1 3">
    <name type="scientific">Ardenticatena maritima</name>
    <dbReference type="NCBI Taxonomy" id="872965"/>
    <lineage>
        <taxon>Bacteria</taxon>
        <taxon>Bacillati</taxon>
        <taxon>Chloroflexota</taxon>
        <taxon>Ardenticatenia</taxon>
        <taxon>Ardenticatenales</taxon>
        <taxon>Ardenticatenaceae</taxon>
        <taxon>Ardenticatena</taxon>
    </lineage>
</organism>
<dbReference type="InParanoid" id="A0A0M8KBA5"/>
<reference evidence="2 4" key="2">
    <citation type="submission" date="2015-07" db="EMBL/GenBank/DDBJ databases">
        <title>Whole genome sequence of Ardenticatena maritima DSM 23922.</title>
        <authorList>
            <person name="Hemp J."/>
            <person name="Ward L.M."/>
            <person name="Pace L.A."/>
            <person name="Fischer W.W."/>
        </authorList>
    </citation>
    <scope>NUCLEOTIDE SEQUENCE [LARGE SCALE GENOMIC DNA]</scope>
    <source>
        <strain evidence="2 4">110S</strain>
    </source>
</reference>
<comment type="caution">
    <text evidence="1">The sequence shown here is derived from an EMBL/GenBank/DDBJ whole genome shotgun (WGS) entry which is preliminary data.</text>
</comment>
<proteinExistence type="predicted"/>
<keyword evidence="3" id="KW-1185">Reference proteome</keyword>
<name>A0A0M8KBA5_9CHLR</name>
<dbReference type="OrthoDB" id="160675at2"/>
<accession>A0A0M8KBA5</accession>
<evidence type="ECO:0000313" key="1">
    <source>
        <dbReference type="EMBL" id="GAP64106.1"/>
    </source>
</evidence>
<dbReference type="EMBL" id="BBZA01000225">
    <property type="protein sequence ID" value="GAP64106.1"/>
    <property type="molecule type" value="Genomic_DNA"/>
</dbReference>
<dbReference type="Proteomes" id="UP000037784">
    <property type="component" value="Unassembled WGS sequence"/>
</dbReference>
<dbReference type="EMBL" id="LGKN01000009">
    <property type="protein sequence ID" value="KPL86427.1"/>
    <property type="molecule type" value="Genomic_DNA"/>
</dbReference>